<proteinExistence type="predicted"/>
<dbReference type="AlphaFoldDB" id="A0A6C0ET60"/>
<reference evidence="1" key="1">
    <citation type="journal article" date="2020" name="Nature">
        <title>Giant virus diversity and host interactions through global metagenomics.</title>
        <authorList>
            <person name="Schulz F."/>
            <person name="Roux S."/>
            <person name="Paez-Espino D."/>
            <person name="Jungbluth S."/>
            <person name="Walsh D.A."/>
            <person name="Denef V.J."/>
            <person name="McMahon K.D."/>
            <person name="Konstantinidis K.T."/>
            <person name="Eloe-Fadrosh E.A."/>
            <person name="Kyrpides N.C."/>
            <person name="Woyke T."/>
        </authorList>
    </citation>
    <scope>NUCLEOTIDE SEQUENCE</scope>
    <source>
        <strain evidence="1">GVMAG-M-3300009159-65</strain>
    </source>
</reference>
<evidence type="ECO:0000313" key="1">
    <source>
        <dbReference type="EMBL" id="QHT32178.1"/>
    </source>
</evidence>
<name>A0A6C0ET60_9ZZZZ</name>
<dbReference type="EMBL" id="MN738932">
    <property type="protein sequence ID" value="QHT32178.1"/>
    <property type="molecule type" value="Genomic_DNA"/>
</dbReference>
<evidence type="ECO:0008006" key="2">
    <source>
        <dbReference type="Google" id="ProtNLM"/>
    </source>
</evidence>
<protein>
    <recommendedName>
        <fullName evidence="2">RING-type domain-containing protein</fullName>
    </recommendedName>
</protein>
<accession>A0A6C0ET60</accession>
<sequence length="129" mass="15105">MECAICYEAFFINITPEELQEKCKDAKIKGNFREIMKLISLCITPRNNTTHICSTPNCGCVICHPCWTKLTHKGMDIFEANEDDMPTIYDKNICPYCRNVDWKDYMNNVFQELRFNLLNTEEIISDLHV</sequence>
<organism evidence="1">
    <name type="scientific">viral metagenome</name>
    <dbReference type="NCBI Taxonomy" id="1070528"/>
    <lineage>
        <taxon>unclassified sequences</taxon>
        <taxon>metagenomes</taxon>
        <taxon>organismal metagenomes</taxon>
    </lineage>
</organism>